<dbReference type="NCBIfam" id="TIGR02985">
    <property type="entry name" value="Sig70_bacteroi1"/>
    <property type="match status" value="1"/>
</dbReference>
<protein>
    <submittedName>
        <fullName evidence="7">RNA polymerase sigma-70 factor</fullName>
    </submittedName>
</protein>
<dbReference type="RefSeq" id="WP_220640736.1">
    <property type="nucleotide sequence ID" value="NZ_CP080429.1"/>
</dbReference>
<evidence type="ECO:0000256" key="1">
    <source>
        <dbReference type="ARBA" id="ARBA00010641"/>
    </source>
</evidence>
<reference evidence="7 8" key="1">
    <citation type="submission" date="2021-07" db="EMBL/GenBank/DDBJ databases">
        <title>Flavobacterium WSW3-B6 sp.nov, isolated from seaweed.</title>
        <authorList>
            <person name="Muhammad N."/>
            <person name="Ho H."/>
            <person name="Lee Y.-J."/>
            <person name="Nguyen T."/>
            <person name="Ho J."/>
            <person name="Kim S.-G."/>
        </authorList>
    </citation>
    <scope>NUCLEOTIDE SEQUENCE [LARGE SCALE GENOMIC DNA]</scope>
    <source>
        <strain evidence="7 8">WSW3-B6</strain>
    </source>
</reference>
<evidence type="ECO:0000259" key="6">
    <source>
        <dbReference type="Pfam" id="PF08281"/>
    </source>
</evidence>
<dbReference type="Gene3D" id="1.10.1740.10">
    <property type="match status" value="1"/>
</dbReference>
<gene>
    <name evidence="7" type="ORF">K1I41_00470</name>
</gene>
<dbReference type="InterPro" id="IPR013325">
    <property type="entry name" value="RNA_pol_sigma_r2"/>
</dbReference>
<dbReference type="InterPro" id="IPR014327">
    <property type="entry name" value="RNA_pol_sigma70_bacteroid"/>
</dbReference>
<accession>A0ABX8VC47</accession>
<organism evidence="7 8">
    <name type="scientific">Flavobacterium litorale</name>
    <dbReference type="NCBI Taxonomy" id="2856519"/>
    <lineage>
        <taxon>Bacteria</taxon>
        <taxon>Pseudomonadati</taxon>
        <taxon>Bacteroidota</taxon>
        <taxon>Flavobacteriia</taxon>
        <taxon>Flavobacteriales</taxon>
        <taxon>Flavobacteriaceae</taxon>
        <taxon>Flavobacterium</taxon>
    </lineage>
</organism>
<evidence type="ECO:0000256" key="3">
    <source>
        <dbReference type="ARBA" id="ARBA00023082"/>
    </source>
</evidence>
<dbReference type="InterPro" id="IPR013249">
    <property type="entry name" value="RNA_pol_sigma70_r4_t2"/>
</dbReference>
<evidence type="ECO:0000313" key="7">
    <source>
        <dbReference type="EMBL" id="QYJ68395.1"/>
    </source>
</evidence>
<keyword evidence="2" id="KW-0805">Transcription regulation</keyword>
<sequence>MKFAKTKKKIFSILFDKHYKRLFNYAFKVVGHRDIAEGLVQETFIKLWDNIDSIKDDERSIESYLITVLKNKIIDNYRKKQTQEKHLNLYKLNTEFISDIDSKWELEKEIDKIYNSLPPQTSDIFKLSRNKGLTYPEIASLKKISKKTVESHISKALDAFRKGLKDYL</sequence>
<keyword evidence="4" id="KW-0804">Transcription</keyword>
<dbReference type="EMBL" id="CP080429">
    <property type="protein sequence ID" value="QYJ68395.1"/>
    <property type="molecule type" value="Genomic_DNA"/>
</dbReference>
<dbReference type="SUPFAM" id="SSF88946">
    <property type="entry name" value="Sigma2 domain of RNA polymerase sigma factors"/>
    <property type="match status" value="1"/>
</dbReference>
<dbReference type="SUPFAM" id="SSF88659">
    <property type="entry name" value="Sigma3 and sigma4 domains of RNA polymerase sigma factors"/>
    <property type="match status" value="1"/>
</dbReference>
<comment type="similarity">
    <text evidence="1">Belongs to the sigma-70 factor family. ECF subfamily.</text>
</comment>
<name>A0ABX8VC47_9FLAO</name>
<dbReference type="Proteomes" id="UP000825381">
    <property type="component" value="Chromosome"/>
</dbReference>
<dbReference type="Pfam" id="PF04542">
    <property type="entry name" value="Sigma70_r2"/>
    <property type="match status" value="1"/>
</dbReference>
<dbReference type="Gene3D" id="1.10.10.10">
    <property type="entry name" value="Winged helix-like DNA-binding domain superfamily/Winged helix DNA-binding domain"/>
    <property type="match status" value="1"/>
</dbReference>
<dbReference type="InterPro" id="IPR013324">
    <property type="entry name" value="RNA_pol_sigma_r3/r4-like"/>
</dbReference>
<evidence type="ECO:0000313" key="8">
    <source>
        <dbReference type="Proteomes" id="UP000825381"/>
    </source>
</evidence>
<dbReference type="NCBIfam" id="TIGR02937">
    <property type="entry name" value="sigma70-ECF"/>
    <property type="match status" value="1"/>
</dbReference>
<dbReference type="InterPro" id="IPR014284">
    <property type="entry name" value="RNA_pol_sigma-70_dom"/>
</dbReference>
<keyword evidence="8" id="KW-1185">Reference proteome</keyword>
<dbReference type="InterPro" id="IPR036388">
    <property type="entry name" value="WH-like_DNA-bd_sf"/>
</dbReference>
<dbReference type="InterPro" id="IPR007627">
    <property type="entry name" value="RNA_pol_sigma70_r2"/>
</dbReference>
<evidence type="ECO:0000256" key="4">
    <source>
        <dbReference type="ARBA" id="ARBA00023163"/>
    </source>
</evidence>
<evidence type="ECO:0000256" key="2">
    <source>
        <dbReference type="ARBA" id="ARBA00023015"/>
    </source>
</evidence>
<dbReference type="InterPro" id="IPR039425">
    <property type="entry name" value="RNA_pol_sigma-70-like"/>
</dbReference>
<feature type="domain" description="RNA polymerase sigma factor 70 region 4 type 2" evidence="6">
    <location>
        <begin position="109"/>
        <end position="157"/>
    </location>
</feature>
<dbReference type="PANTHER" id="PTHR43133:SF46">
    <property type="entry name" value="RNA POLYMERASE SIGMA-70 FACTOR ECF SUBFAMILY"/>
    <property type="match status" value="1"/>
</dbReference>
<dbReference type="Pfam" id="PF08281">
    <property type="entry name" value="Sigma70_r4_2"/>
    <property type="match status" value="1"/>
</dbReference>
<proteinExistence type="inferred from homology"/>
<dbReference type="PANTHER" id="PTHR43133">
    <property type="entry name" value="RNA POLYMERASE ECF-TYPE SIGMA FACTO"/>
    <property type="match status" value="1"/>
</dbReference>
<feature type="domain" description="RNA polymerase sigma-70 region 2" evidence="5">
    <location>
        <begin position="14"/>
        <end position="81"/>
    </location>
</feature>
<evidence type="ECO:0000259" key="5">
    <source>
        <dbReference type="Pfam" id="PF04542"/>
    </source>
</evidence>
<keyword evidence="3" id="KW-0731">Sigma factor</keyword>